<dbReference type="HOGENOM" id="CLU_1866519_0_0_1"/>
<sequence length="137" mass="15294">MTGMNTKSATAPAMQRLAVPEDMDAITRLLCGNPDDGTLWQWPSLADDWYWLYCGMIQWLSTCFLDETRMIRVAVLPAENGEDAEQIVGMSIWLKRTAQQDGTIVAEPWAKPSSEQGRHISSSSIYCTNTAQPSTTY</sequence>
<keyword evidence="2" id="KW-1185">Reference proteome</keyword>
<dbReference type="Proteomes" id="UP000039046">
    <property type="component" value="Unassembled WGS sequence"/>
</dbReference>
<gene>
    <name evidence="1" type="ORF">VHEMI05413</name>
</gene>
<dbReference type="EMBL" id="CDHN01000002">
    <property type="protein sequence ID" value="CEJ89575.1"/>
    <property type="molecule type" value="Genomic_DNA"/>
</dbReference>
<accession>A0A0A1TGK9</accession>
<evidence type="ECO:0008006" key="3">
    <source>
        <dbReference type="Google" id="ProtNLM"/>
    </source>
</evidence>
<reference evidence="1 2" key="1">
    <citation type="journal article" date="2015" name="Genome Announc.">
        <title>Draft Genome Sequence and Gene Annotation of the Entomopathogenic Fungus Verticillium hemipterigenum.</title>
        <authorList>
            <person name="Horn F."/>
            <person name="Habel A."/>
            <person name="Scharf D.H."/>
            <person name="Dworschak J."/>
            <person name="Brakhage A.A."/>
            <person name="Guthke R."/>
            <person name="Hertweck C."/>
            <person name="Linde J."/>
        </authorList>
    </citation>
    <scope>NUCLEOTIDE SEQUENCE [LARGE SCALE GENOMIC DNA]</scope>
</reference>
<protein>
    <recommendedName>
        <fullName evidence="3">N-acetyltransferase domain-containing protein</fullName>
    </recommendedName>
</protein>
<organism evidence="1 2">
    <name type="scientific">[Torrubiella] hemipterigena</name>
    <dbReference type="NCBI Taxonomy" id="1531966"/>
    <lineage>
        <taxon>Eukaryota</taxon>
        <taxon>Fungi</taxon>
        <taxon>Dikarya</taxon>
        <taxon>Ascomycota</taxon>
        <taxon>Pezizomycotina</taxon>
        <taxon>Sordariomycetes</taxon>
        <taxon>Hypocreomycetidae</taxon>
        <taxon>Hypocreales</taxon>
        <taxon>Clavicipitaceae</taxon>
        <taxon>Clavicipitaceae incertae sedis</taxon>
        <taxon>'Torrubiella' clade</taxon>
    </lineage>
</organism>
<dbReference type="AlphaFoldDB" id="A0A0A1TGK9"/>
<evidence type="ECO:0000313" key="2">
    <source>
        <dbReference type="Proteomes" id="UP000039046"/>
    </source>
</evidence>
<name>A0A0A1TGK9_9HYPO</name>
<evidence type="ECO:0000313" key="1">
    <source>
        <dbReference type="EMBL" id="CEJ89575.1"/>
    </source>
</evidence>
<proteinExistence type="predicted"/>